<feature type="signal peptide" evidence="2">
    <location>
        <begin position="1"/>
        <end position="19"/>
    </location>
</feature>
<proteinExistence type="predicted"/>
<dbReference type="InterPro" id="IPR018244">
    <property type="entry name" value="Allrgn_V5/Tpx1_CS"/>
</dbReference>
<dbReference type="AlphaFoldDB" id="A0A9P8C984"/>
<sequence length="294" mass="29925">MYLNIPPAALLLAASSVFGAQITITRTVTGGSIPTVTSGTGTGTGSGNRAGVGDGSNSFTDAQTFQNDILAAHNFYRKQHDAPDLVWNTTSATFATKYSSNCVFEHSGGTTGENLVAGHPNAISSIDAFGTERQDFNFDSGGFSARAGHFTQLVWRNTTSVGCGVTSCQGKGDTPGFYVVCEYFPQGNIVGSGNKLFRDNVKAQTQGEASDTAVAALGDGSVGVQSVGGASPASTDPSSGASSLRASSISSLFSSPTSGFMTSTTAAGKAGRLWRESKGIVLVAVAAAAAMDQL</sequence>
<evidence type="ECO:0000256" key="1">
    <source>
        <dbReference type="SAM" id="MobiDB-lite"/>
    </source>
</evidence>
<dbReference type="Pfam" id="PF00188">
    <property type="entry name" value="CAP"/>
    <property type="match status" value="1"/>
</dbReference>
<dbReference type="EMBL" id="MU251368">
    <property type="protein sequence ID" value="KAG9238559.1"/>
    <property type="molecule type" value="Genomic_DNA"/>
</dbReference>
<feature type="compositionally biased region" description="Gly residues" evidence="1">
    <location>
        <begin position="40"/>
        <end position="54"/>
    </location>
</feature>
<dbReference type="InterPro" id="IPR001283">
    <property type="entry name" value="CRISP-related"/>
</dbReference>
<dbReference type="Gene3D" id="3.40.33.10">
    <property type="entry name" value="CAP"/>
    <property type="match status" value="1"/>
</dbReference>
<dbReference type="SMART" id="SM00198">
    <property type="entry name" value="SCP"/>
    <property type="match status" value="1"/>
</dbReference>
<feature type="chain" id="PRO_5040468385" evidence="2">
    <location>
        <begin position="20"/>
        <end position="294"/>
    </location>
</feature>
<protein>
    <submittedName>
        <fullName evidence="4">CAP domain-containing protein</fullName>
    </submittedName>
</protein>
<accession>A0A9P8C984</accession>
<dbReference type="GO" id="GO:0005576">
    <property type="term" value="C:extracellular region"/>
    <property type="evidence" value="ECO:0007669"/>
    <property type="project" value="InterPro"/>
</dbReference>
<feature type="domain" description="SCP" evidence="3">
    <location>
        <begin position="64"/>
        <end position="191"/>
    </location>
</feature>
<comment type="caution">
    <text evidence="4">The sequence shown here is derived from an EMBL/GenBank/DDBJ whole genome shotgun (WGS) entry which is preliminary data.</text>
</comment>
<keyword evidence="5" id="KW-1185">Reference proteome</keyword>
<dbReference type="SUPFAM" id="SSF55797">
    <property type="entry name" value="PR-1-like"/>
    <property type="match status" value="1"/>
</dbReference>
<evidence type="ECO:0000313" key="4">
    <source>
        <dbReference type="EMBL" id="KAG9238559.1"/>
    </source>
</evidence>
<dbReference type="PRINTS" id="PR00837">
    <property type="entry name" value="V5TPXLIKE"/>
</dbReference>
<evidence type="ECO:0000256" key="2">
    <source>
        <dbReference type="SAM" id="SignalP"/>
    </source>
</evidence>
<dbReference type="OrthoDB" id="337038at2759"/>
<dbReference type="PROSITE" id="PS01009">
    <property type="entry name" value="CRISP_1"/>
    <property type="match status" value="1"/>
</dbReference>
<dbReference type="InterPro" id="IPR014044">
    <property type="entry name" value="CAP_dom"/>
</dbReference>
<keyword evidence="2" id="KW-0732">Signal</keyword>
<gene>
    <name evidence="4" type="ORF">BJ875DRAFT_450626</name>
</gene>
<dbReference type="Proteomes" id="UP000824998">
    <property type="component" value="Unassembled WGS sequence"/>
</dbReference>
<dbReference type="PANTHER" id="PTHR10334">
    <property type="entry name" value="CYSTEINE-RICH SECRETORY PROTEIN-RELATED"/>
    <property type="match status" value="1"/>
</dbReference>
<reference evidence="4" key="1">
    <citation type="journal article" date="2021" name="IMA Fungus">
        <title>Genomic characterization of three marine fungi, including Emericellopsis atlantica sp. nov. with signatures of a generalist lifestyle and marine biomass degradation.</title>
        <authorList>
            <person name="Hagestad O.C."/>
            <person name="Hou L."/>
            <person name="Andersen J.H."/>
            <person name="Hansen E.H."/>
            <person name="Altermark B."/>
            <person name="Li C."/>
            <person name="Kuhnert E."/>
            <person name="Cox R.J."/>
            <person name="Crous P.W."/>
            <person name="Spatafora J.W."/>
            <person name="Lail K."/>
            <person name="Amirebrahimi M."/>
            <person name="Lipzen A."/>
            <person name="Pangilinan J."/>
            <person name="Andreopoulos W."/>
            <person name="Hayes R.D."/>
            <person name="Ng V."/>
            <person name="Grigoriev I.V."/>
            <person name="Jackson S.A."/>
            <person name="Sutton T.D.S."/>
            <person name="Dobson A.D.W."/>
            <person name="Rama T."/>
        </authorList>
    </citation>
    <scope>NUCLEOTIDE SEQUENCE</scope>
    <source>
        <strain evidence="4">TRa018bII</strain>
    </source>
</reference>
<feature type="region of interest" description="Disordered" evidence="1">
    <location>
        <begin position="31"/>
        <end position="54"/>
    </location>
</feature>
<name>A0A9P8C984_9HELO</name>
<evidence type="ECO:0000259" key="3">
    <source>
        <dbReference type="SMART" id="SM00198"/>
    </source>
</evidence>
<dbReference type="InterPro" id="IPR035940">
    <property type="entry name" value="CAP_sf"/>
</dbReference>
<organism evidence="4 5">
    <name type="scientific">Amylocarpus encephaloides</name>
    <dbReference type="NCBI Taxonomy" id="45428"/>
    <lineage>
        <taxon>Eukaryota</taxon>
        <taxon>Fungi</taxon>
        <taxon>Dikarya</taxon>
        <taxon>Ascomycota</taxon>
        <taxon>Pezizomycotina</taxon>
        <taxon>Leotiomycetes</taxon>
        <taxon>Helotiales</taxon>
        <taxon>Helotiales incertae sedis</taxon>
        <taxon>Amylocarpus</taxon>
    </lineage>
</organism>
<evidence type="ECO:0000313" key="5">
    <source>
        <dbReference type="Proteomes" id="UP000824998"/>
    </source>
</evidence>